<proteinExistence type="predicted"/>
<evidence type="ECO:0000313" key="1">
    <source>
        <dbReference type="EMBL" id="MFC0623800.1"/>
    </source>
</evidence>
<organism evidence="1 2">
    <name type="scientific">Kribbella deserti</name>
    <dbReference type="NCBI Taxonomy" id="1926257"/>
    <lineage>
        <taxon>Bacteria</taxon>
        <taxon>Bacillati</taxon>
        <taxon>Actinomycetota</taxon>
        <taxon>Actinomycetes</taxon>
        <taxon>Propionibacteriales</taxon>
        <taxon>Kribbellaceae</taxon>
        <taxon>Kribbella</taxon>
    </lineage>
</organism>
<name>A0ABV6QGX7_9ACTN</name>
<dbReference type="RefSeq" id="WP_380044500.1">
    <property type="nucleotide sequence ID" value="NZ_JBHLTC010000006.1"/>
</dbReference>
<reference evidence="1 2" key="1">
    <citation type="submission" date="2024-09" db="EMBL/GenBank/DDBJ databases">
        <authorList>
            <person name="Sun Q."/>
            <person name="Mori K."/>
        </authorList>
    </citation>
    <scope>NUCLEOTIDE SEQUENCE [LARGE SCALE GENOMIC DNA]</scope>
    <source>
        <strain evidence="1 2">CGMCC 1.15906</strain>
    </source>
</reference>
<dbReference type="EMBL" id="JBHLTC010000006">
    <property type="protein sequence ID" value="MFC0623800.1"/>
    <property type="molecule type" value="Genomic_DNA"/>
</dbReference>
<comment type="caution">
    <text evidence="1">The sequence shown here is derived from an EMBL/GenBank/DDBJ whole genome shotgun (WGS) entry which is preliminary data.</text>
</comment>
<accession>A0ABV6QGX7</accession>
<gene>
    <name evidence="1" type="ORF">ACFFGN_06985</name>
</gene>
<sequence length="103" mass="10898">MSTEPAAVDAFEAFAKATGLEDLFGLDASTYAAEDDVIGAMDEDGDSLVLQYAERTVEDGKICGLVGIQTDGPSGVALVSADGMEELVTWLQARIVRARELEK</sequence>
<evidence type="ECO:0000313" key="2">
    <source>
        <dbReference type="Proteomes" id="UP001589890"/>
    </source>
</evidence>
<protein>
    <submittedName>
        <fullName evidence="1">Uncharacterized protein</fullName>
    </submittedName>
</protein>
<dbReference type="Proteomes" id="UP001589890">
    <property type="component" value="Unassembled WGS sequence"/>
</dbReference>
<keyword evidence="2" id="KW-1185">Reference proteome</keyword>